<sequence length="585" mass="65029">MFVETKKLVPPDGGWGWIVVIGVSLVNLCTRSIEQSFGLLFGDLLKDLNVETTGAAVIMSTLDALINFSGLFVGPLIRAFSYRKVCVVGSLLVALGLISTSWANSMAHILVTYSIINGLGVGLTASATFVALNNYFMKKRGHAIGYSLAGTAFGMMLMPQAVRLLLDAFGFRGAILVLGGFALNSLVGSISLQPAKWHFVPEQKNIEEGEYKQRIHFFFASSEEMETIKEDGEDDEESQHQEEINKLISNNMMTKTFEELKPGGLPRKASFPRNFSTMSFLGNRHFSGTRRRTSKDSIMSSFSRLDFTGSSIQLAIDTPAPDTLVSSADQGGKLRRNMSYPGVQFSPQQKVIKELHQEHLKVKEQQKTCWQKIVEFMDFDLLKDPIYLNLVFGLSVFYVAEQNFKMVLPFFFQNIGYTKTDVAWFLSVQAFTDVSARLSLAPICDKLDVTKRTLFMTGIFFLGICRSVLAQQTEYLGIMIWMAIAGFFRGAALINFAITISEYATLEKLPAAFGLHNVGKGLFVVTLGPVLGKIRDSSQSYPVCLHSQSCLIMTCVLAWGIEYLYRHCRTRTAESEKSDTDTTNT</sequence>
<evidence type="ECO:0000313" key="4">
    <source>
        <dbReference type="EMBL" id="CAG9765465.1"/>
    </source>
</evidence>
<evidence type="ECO:0000313" key="5">
    <source>
        <dbReference type="Proteomes" id="UP001152799"/>
    </source>
</evidence>
<dbReference type="InterPro" id="IPR036259">
    <property type="entry name" value="MFS_trans_sf"/>
</dbReference>
<dbReference type="Gene3D" id="1.20.1250.20">
    <property type="entry name" value="MFS general substrate transporter like domains"/>
    <property type="match status" value="2"/>
</dbReference>
<dbReference type="PANTHER" id="PTHR11360">
    <property type="entry name" value="MONOCARBOXYLATE TRANSPORTER"/>
    <property type="match status" value="1"/>
</dbReference>
<keyword evidence="5" id="KW-1185">Reference proteome</keyword>
<comment type="subcellular location">
    <subcellularLocation>
        <location evidence="1">Membrane</location>
        <topology evidence="1">Multi-pass membrane protein</topology>
    </subcellularLocation>
</comment>
<dbReference type="FunFam" id="1.20.1250.20:FF:000437">
    <property type="entry name" value="Blast:Monocarboxylate transporter 4"/>
    <property type="match status" value="1"/>
</dbReference>
<feature type="transmembrane region" description="Helical" evidence="2">
    <location>
        <begin position="144"/>
        <end position="162"/>
    </location>
</feature>
<keyword evidence="2" id="KW-1133">Transmembrane helix</keyword>
<dbReference type="GO" id="GO:0016020">
    <property type="term" value="C:membrane"/>
    <property type="evidence" value="ECO:0007669"/>
    <property type="project" value="UniProtKB-SubCell"/>
</dbReference>
<dbReference type="FunFam" id="1.20.1250.20:FF:000434">
    <property type="entry name" value="Blast:Monocarboxylate transporter 4"/>
    <property type="match status" value="1"/>
</dbReference>
<feature type="transmembrane region" description="Helical" evidence="2">
    <location>
        <begin position="85"/>
        <end position="103"/>
    </location>
</feature>
<dbReference type="OrthoDB" id="5667at2759"/>
<gene>
    <name evidence="4" type="ORF">CEUTPL_LOCUS6070</name>
</gene>
<feature type="transmembrane region" description="Helical" evidence="2">
    <location>
        <begin position="109"/>
        <end position="132"/>
    </location>
</feature>
<dbReference type="GO" id="GO:0008028">
    <property type="term" value="F:monocarboxylic acid transmembrane transporter activity"/>
    <property type="evidence" value="ECO:0007669"/>
    <property type="project" value="TreeGrafter"/>
</dbReference>
<dbReference type="Proteomes" id="UP001152799">
    <property type="component" value="Chromosome 2"/>
</dbReference>
<evidence type="ECO:0000259" key="3">
    <source>
        <dbReference type="PROSITE" id="PS50850"/>
    </source>
</evidence>
<dbReference type="CDD" id="cd17352">
    <property type="entry name" value="MFS_MCT_SLC16"/>
    <property type="match status" value="1"/>
</dbReference>
<dbReference type="InterPro" id="IPR050327">
    <property type="entry name" value="Proton-linked_MCT"/>
</dbReference>
<dbReference type="PANTHER" id="PTHR11360:SF163">
    <property type="entry name" value="MONOCARBOXYLATE TRANSPORTER 9-LIKE PROTEIN"/>
    <property type="match status" value="1"/>
</dbReference>
<dbReference type="SUPFAM" id="SSF103473">
    <property type="entry name" value="MFS general substrate transporter"/>
    <property type="match status" value="1"/>
</dbReference>
<reference evidence="4" key="1">
    <citation type="submission" date="2022-01" db="EMBL/GenBank/DDBJ databases">
        <authorList>
            <person name="King R."/>
        </authorList>
    </citation>
    <scope>NUCLEOTIDE SEQUENCE</scope>
</reference>
<feature type="transmembrane region" description="Helical" evidence="2">
    <location>
        <begin position="168"/>
        <end position="187"/>
    </location>
</feature>
<feature type="transmembrane region" description="Helical" evidence="2">
    <location>
        <begin position="453"/>
        <end position="469"/>
    </location>
</feature>
<dbReference type="AlphaFoldDB" id="A0A9N9MR85"/>
<organism evidence="4 5">
    <name type="scientific">Ceutorhynchus assimilis</name>
    <name type="common">cabbage seed weevil</name>
    <dbReference type="NCBI Taxonomy" id="467358"/>
    <lineage>
        <taxon>Eukaryota</taxon>
        <taxon>Metazoa</taxon>
        <taxon>Ecdysozoa</taxon>
        <taxon>Arthropoda</taxon>
        <taxon>Hexapoda</taxon>
        <taxon>Insecta</taxon>
        <taxon>Pterygota</taxon>
        <taxon>Neoptera</taxon>
        <taxon>Endopterygota</taxon>
        <taxon>Coleoptera</taxon>
        <taxon>Polyphaga</taxon>
        <taxon>Cucujiformia</taxon>
        <taxon>Curculionidae</taxon>
        <taxon>Ceutorhynchinae</taxon>
        <taxon>Ceutorhynchus</taxon>
    </lineage>
</organism>
<keyword evidence="2" id="KW-0812">Transmembrane</keyword>
<feature type="transmembrane region" description="Helical" evidence="2">
    <location>
        <begin position="12"/>
        <end position="33"/>
    </location>
</feature>
<name>A0A9N9MR85_9CUCU</name>
<evidence type="ECO:0000256" key="1">
    <source>
        <dbReference type="ARBA" id="ARBA00004141"/>
    </source>
</evidence>
<feature type="transmembrane region" description="Helical" evidence="2">
    <location>
        <begin position="475"/>
        <end position="498"/>
    </location>
</feature>
<evidence type="ECO:0000256" key="2">
    <source>
        <dbReference type="SAM" id="Phobius"/>
    </source>
</evidence>
<proteinExistence type="predicted"/>
<dbReference type="EMBL" id="OU892278">
    <property type="protein sequence ID" value="CAG9765465.1"/>
    <property type="molecule type" value="Genomic_DNA"/>
</dbReference>
<dbReference type="Pfam" id="PF07690">
    <property type="entry name" value="MFS_1"/>
    <property type="match status" value="2"/>
</dbReference>
<keyword evidence="2" id="KW-0472">Membrane</keyword>
<dbReference type="PROSITE" id="PS50850">
    <property type="entry name" value="MFS"/>
    <property type="match status" value="1"/>
</dbReference>
<protein>
    <recommendedName>
        <fullName evidence="3">Major facilitator superfamily (MFS) profile domain-containing protein</fullName>
    </recommendedName>
</protein>
<dbReference type="InterPro" id="IPR011701">
    <property type="entry name" value="MFS"/>
</dbReference>
<feature type="domain" description="Major facilitator superfamily (MFS) profile" evidence="3">
    <location>
        <begin position="15"/>
        <end position="585"/>
    </location>
</feature>
<dbReference type="InterPro" id="IPR020846">
    <property type="entry name" value="MFS_dom"/>
</dbReference>
<accession>A0A9N9MR85</accession>
<feature type="transmembrane region" description="Helical" evidence="2">
    <location>
        <begin position="53"/>
        <end position="73"/>
    </location>
</feature>